<keyword evidence="2" id="KW-1133">Transmembrane helix</keyword>
<dbReference type="Proteomes" id="UP001063166">
    <property type="component" value="Unassembled WGS sequence"/>
</dbReference>
<name>A0A9P3PXR8_LYOSH</name>
<evidence type="ECO:0000313" key="4">
    <source>
        <dbReference type="Proteomes" id="UP001063166"/>
    </source>
</evidence>
<keyword evidence="2" id="KW-0812">Transmembrane</keyword>
<organism evidence="3 4">
    <name type="scientific">Lyophyllum shimeji</name>
    <name type="common">Hon-shimeji</name>
    <name type="synonym">Tricholoma shimeji</name>
    <dbReference type="NCBI Taxonomy" id="47721"/>
    <lineage>
        <taxon>Eukaryota</taxon>
        <taxon>Fungi</taxon>
        <taxon>Dikarya</taxon>
        <taxon>Basidiomycota</taxon>
        <taxon>Agaricomycotina</taxon>
        <taxon>Agaricomycetes</taxon>
        <taxon>Agaricomycetidae</taxon>
        <taxon>Agaricales</taxon>
        <taxon>Tricholomatineae</taxon>
        <taxon>Lyophyllaceae</taxon>
        <taxon>Lyophyllum</taxon>
    </lineage>
</organism>
<evidence type="ECO:0000256" key="2">
    <source>
        <dbReference type="SAM" id="Phobius"/>
    </source>
</evidence>
<comment type="caution">
    <text evidence="3">The sequence shown here is derived from an EMBL/GenBank/DDBJ whole genome shotgun (WGS) entry which is preliminary data.</text>
</comment>
<keyword evidence="2" id="KW-0472">Membrane</keyword>
<dbReference type="OrthoDB" id="3233375at2759"/>
<accession>A0A9P3PXR8</accession>
<evidence type="ECO:0000256" key="1">
    <source>
        <dbReference type="SAM" id="MobiDB-lite"/>
    </source>
</evidence>
<feature type="transmembrane region" description="Helical" evidence="2">
    <location>
        <begin position="279"/>
        <end position="306"/>
    </location>
</feature>
<reference evidence="3" key="1">
    <citation type="submission" date="2022-07" db="EMBL/GenBank/DDBJ databases">
        <title>The genome of Lyophyllum shimeji provides insight into the initial evolution of ectomycorrhizal fungal genome.</title>
        <authorList>
            <person name="Kobayashi Y."/>
            <person name="Shibata T."/>
            <person name="Hirakawa H."/>
            <person name="Shigenobu S."/>
            <person name="Nishiyama T."/>
            <person name="Yamada A."/>
            <person name="Hasebe M."/>
            <person name="Kawaguchi M."/>
        </authorList>
    </citation>
    <scope>NUCLEOTIDE SEQUENCE</scope>
    <source>
        <strain evidence="3">AT787</strain>
    </source>
</reference>
<dbReference type="AlphaFoldDB" id="A0A9P3PXR8"/>
<sequence length="356" mass="39004">MLPIASRYVIKPRKYSMSRNWLNLKKLVEGRRQKGLFSHPDSDDFSGASGVGNCIRSATLSRHASSAHITHSSLIYLCMKFALLTALMAGAALVQVGASPLRVVLVTSTSTSTNGQDLPVNIRFGHAVPNTNANNNGITNPLVATMVANRPAIQAGRSCRGGRFRQKAIEMSNTFRKALGWPLIETAHDHSLAPLPPPSSQPGRVHILPITGSLKWFVTPPHHADDAPNPYIAHPHPRPQTHGGRVSHVHRLKYALKHAPFVHRLHVALMALGPWEGRAVAFVLGCGIGVLLRMFWVLAIVSYRLIKGRREDENRYTEIFVVEEYEDAPPAPPTYTYADEKADKKDGEATTPAAAN</sequence>
<keyword evidence="4" id="KW-1185">Reference proteome</keyword>
<feature type="compositionally biased region" description="Basic and acidic residues" evidence="1">
    <location>
        <begin position="338"/>
        <end position="348"/>
    </location>
</feature>
<dbReference type="EMBL" id="BRPK01000019">
    <property type="protein sequence ID" value="GLB44992.1"/>
    <property type="molecule type" value="Genomic_DNA"/>
</dbReference>
<protein>
    <submittedName>
        <fullName evidence="3">Uncharacterized protein</fullName>
    </submittedName>
</protein>
<proteinExistence type="predicted"/>
<gene>
    <name evidence="3" type="ORF">LshimejAT787_1900700</name>
</gene>
<feature type="region of interest" description="Disordered" evidence="1">
    <location>
        <begin position="328"/>
        <end position="356"/>
    </location>
</feature>
<evidence type="ECO:0000313" key="3">
    <source>
        <dbReference type="EMBL" id="GLB44992.1"/>
    </source>
</evidence>